<gene>
    <name evidence="1" type="ordered locus">CHAB381_0731</name>
</gene>
<keyword evidence="2" id="KW-1185">Reference proteome</keyword>
<protein>
    <submittedName>
        <fullName evidence="1">Putative lipoprotein</fullName>
    </submittedName>
</protein>
<keyword evidence="1" id="KW-0449">Lipoprotein</keyword>
<reference evidence="2" key="1">
    <citation type="submission" date="2007-07" db="EMBL/GenBank/DDBJ databases">
        <title>Complete genome sequence of Campylobacter hominis ATCC BAA-381, a commensal isolated from the human gastrointestinal tract.</title>
        <authorList>
            <person name="Fouts D.E."/>
            <person name="Mongodin E.F."/>
            <person name="Puiu D."/>
            <person name="Sebastian Y."/>
            <person name="Miller W.G."/>
            <person name="Mandrell R.E."/>
            <person name="Nelson K.E."/>
        </authorList>
    </citation>
    <scope>NUCLEOTIDE SEQUENCE [LARGE SCALE GENOMIC DNA]</scope>
    <source>
        <strain evidence="2">ATCC BAA-381 / LMG 19568 / NCTC 13146 / CH001A</strain>
    </source>
</reference>
<sequence>MKNLIFCVISACIFTACSTEKVAHEPLKNEFMAYTQKFESTKAGNRYLAIASYLNPVFNEVRNEKEDEILLLSVYPKDVLIIPGSVKLNGNKADIEILDENSALLEKTAFKLPYSANYKITASCENKDDLVLTYKTSNDLNANFKFRKISKSLYWNPKLKLDDKK</sequence>
<dbReference type="RefSeq" id="WP_012108599.1">
    <property type="nucleotide sequence ID" value="NC_009714.1"/>
</dbReference>
<dbReference type="HOGENOM" id="CLU_1649007_0_0_7"/>
<dbReference type="KEGG" id="cha:CHAB381_0731"/>
<dbReference type="EMBL" id="CP000776">
    <property type="protein sequence ID" value="ABS52560.1"/>
    <property type="molecule type" value="Genomic_DNA"/>
</dbReference>
<dbReference type="eggNOG" id="ENOG5032HJ0">
    <property type="taxonomic scope" value="Bacteria"/>
</dbReference>
<dbReference type="Proteomes" id="UP000002407">
    <property type="component" value="Chromosome"/>
</dbReference>
<dbReference type="PROSITE" id="PS51257">
    <property type="entry name" value="PROKAR_LIPOPROTEIN"/>
    <property type="match status" value="1"/>
</dbReference>
<organism evidence="1 2">
    <name type="scientific">Campylobacter hominis (strain ATCC BAA-381 / DSM 21671 / CCUG 45161 / LMG 19568 / NCTC 13146 / CH001A)</name>
    <dbReference type="NCBI Taxonomy" id="360107"/>
    <lineage>
        <taxon>Bacteria</taxon>
        <taxon>Pseudomonadati</taxon>
        <taxon>Campylobacterota</taxon>
        <taxon>Epsilonproteobacteria</taxon>
        <taxon>Campylobacterales</taxon>
        <taxon>Campylobacteraceae</taxon>
        <taxon>Campylobacter</taxon>
    </lineage>
</organism>
<dbReference type="AlphaFoldDB" id="A7I1C0"/>
<evidence type="ECO:0000313" key="2">
    <source>
        <dbReference type="Proteomes" id="UP000002407"/>
    </source>
</evidence>
<name>A7I1C0_CAMHC</name>
<dbReference type="STRING" id="360107.CHAB381_0731"/>
<accession>A7I1C0</accession>
<evidence type="ECO:0000313" key="1">
    <source>
        <dbReference type="EMBL" id="ABS52560.1"/>
    </source>
</evidence>
<proteinExistence type="predicted"/>
<dbReference type="OrthoDB" id="5354711at2"/>